<feature type="compositionally biased region" description="Basic and acidic residues" evidence="1">
    <location>
        <begin position="1"/>
        <end position="19"/>
    </location>
</feature>
<dbReference type="EMBL" id="AXCR01000007">
    <property type="protein sequence ID" value="KJR84764.1"/>
    <property type="molecule type" value="Genomic_DNA"/>
</dbReference>
<reference evidence="2 3" key="2">
    <citation type="journal article" date="2015" name="Eukaryot. Cell">
        <title>Asexual propagation of a virulent clone complex in a human and feline outbreak of sporotrichosis.</title>
        <authorList>
            <person name="Teixeira Mde M."/>
            <person name="Rodrigues A.M."/>
            <person name="Tsui C.K."/>
            <person name="de Almeida L.G."/>
            <person name="Van Diepeningen A.D."/>
            <person name="van den Ende B.G."/>
            <person name="Fernandes G.F."/>
            <person name="Kano R."/>
            <person name="Hamelin R.C."/>
            <person name="Lopes-Bezerra L.M."/>
            <person name="Vasconcelos A.T."/>
            <person name="de Hoog S."/>
            <person name="de Camargo Z.P."/>
            <person name="Felipe M.S."/>
        </authorList>
    </citation>
    <scope>NUCLEOTIDE SEQUENCE [LARGE SCALE GENOMIC DNA]</scope>
    <source>
        <strain evidence="2 3">1099-18</strain>
    </source>
</reference>
<gene>
    <name evidence="2" type="ORF">SPSK_09386</name>
</gene>
<feature type="compositionally biased region" description="Basic residues" evidence="1">
    <location>
        <begin position="267"/>
        <end position="278"/>
    </location>
</feature>
<feature type="compositionally biased region" description="Basic and acidic residues" evidence="1">
    <location>
        <begin position="117"/>
        <end position="129"/>
    </location>
</feature>
<protein>
    <submittedName>
        <fullName evidence="2">Uncharacterized protein</fullName>
    </submittedName>
</protein>
<evidence type="ECO:0000313" key="2">
    <source>
        <dbReference type="EMBL" id="KJR84764.1"/>
    </source>
</evidence>
<dbReference type="GeneID" id="27671236"/>
<feature type="compositionally biased region" description="Basic residues" evidence="1">
    <location>
        <begin position="323"/>
        <end position="332"/>
    </location>
</feature>
<evidence type="ECO:0000256" key="1">
    <source>
        <dbReference type="SAM" id="MobiDB-lite"/>
    </source>
</evidence>
<dbReference type="VEuPathDB" id="FungiDB:SPSK_09386"/>
<organism evidence="2 3">
    <name type="scientific">Sporothrix schenckii 1099-18</name>
    <dbReference type="NCBI Taxonomy" id="1397361"/>
    <lineage>
        <taxon>Eukaryota</taxon>
        <taxon>Fungi</taxon>
        <taxon>Dikarya</taxon>
        <taxon>Ascomycota</taxon>
        <taxon>Pezizomycotina</taxon>
        <taxon>Sordariomycetes</taxon>
        <taxon>Sordariomycetidae</taxon>
        <taxon>Ophiostomatales</taxon>
        <taxon>Ophiostomataceae</taxon>
        <taxon>Sporothrix</taxon>
    </lineage>
</organism>
<proteinExistence type="predicted"/>
<name>A0A0F2M6Q6_SPOSC</name>
<dbReference type="AlphaFoldDB" id="A0A0F2M6Q6"/>
<dbReference type="Proteomes" id="UP000033710">
    <property type="component" value="Unassembled WGS sequence"/>
</dbReference>
<comment type="caution">
    <text evidence="2">The sequence shown here is derived from an EMBL/GenBank/DDBJ whole genome shotgun (WGS) entry which is preliminary data.</text>
</comment>
<feature type="compositionally biased region" description="Basic and acidic residues" evidence="1">
    <location>
        <begin position="55"/>
        <end position="65"/>
    </location>
</feature>
<accession>A0A0F2M6Q6</accession>
<feature type="region of interest" description="Disordered" evidence="1">
    <location>
        <begin position="255"/>
        <end position="361"/>
    </location>
</feature>
<dbReference type="RefSeq" id="XP_016587440.1">
    <property type="nucleotide sequence ID" value="XM_016735959.1"/>
</dbReference>
<feature type="region of interest" description="Disordered" evidence="1">
    <location>
        <begin position="1"/>
        <end position="24"/>
    </location>
</feature>
<evidence type="ECO:0000313" key="3">
    <source>
        <dbReference type="Proteomes" id="UP000033710"/>
    </source>
</evidence>
<sequence length="361" mass="40649">MGDRGGDTEAELVREKRASGDVGLLFSSTHGCGEAQKLIGKGEKQQQKQDATGRVGKETEGEGKAKKTSTTQTRRGSRMNRDGGGLFLGGDFGRVAGDTGVEESRTLILGDHQTASSHEDETAPERDSLGKSYERWDWMRGRLDSASVGRERRGHTVTRRRRDTYRRGRIRRVQNGERTLRFRRNDKKGRDGFVVRGWRRPAGQKQSPFSSAESSGVARFRGSRALVESLIVGSWVGVVNRWREETLEWAVRTTVENSRKRNETDKKRRCSDKRRRGPAIRLQGMGRARASGKEGGKEGRQERKQRKGRREAPPVEQATGLQQKRHKTPQGKRQREMKGGEQGPGDQDKREHPKAHCSRLA</sequence>
<feature type="region of interest" description="Disordered" evidence="1">
    <location>
        <begin position="109"/>
        <end position="129"/>
    </location>
</feature>
<feature type="region of interest" description="Disordered" evidence="1">
    <location>
        <begin position="193"/>
        <end position="218"/>
    </location>
</feature>
<feature type="compositionally biased region" description="Basic residues" evidence="1">
    <location>
        <begin position="352"/>
        <end position="361"/>
    </location>
</feature>
<dbReference type="KEGG" id="ssck:SPSK_09386"/>
<feature type="compositionally biased region" description="Basic and acidic residues" evidence="1">
    <location>
        <begin position="257"/>
        <end position="266"/>
    </location>
</feature>
<feature type="compositionally biased region" description="Polar residues" evidence="1">
    <location>
        <begin position="204"/>
        <end position="214"/>
    </location>
</feature>
<reference evidence="2 3" key="1">
    <citation type="journal article" date="2014" name="BMC Genomics">
        <title>Comparative genomics of the major fungal agents of human and animal Sporotrichosis: Sporothrix schenckii and Sporothrix brasiliensis.</title>
        <authorList>
            <person name="Teixeira M.M."/>
            <person name="de Almeida L.G."/>
            <person name="Kubitschek-Barreira P."/>
            <person name="Alves F.L."/>
            <person name="Kioshima E.S."/>
            <person name="Abadio A.K."/>
            <person name="Fernandes L."/>
            <person name="Derengowski L.S."/>
            <person name="Ferreira K.S."/>
            <person name="Souza R.C."/>
            <person name="Ruiz J.C."/>
            <person name="de Andrade N.C."/>
            <person name="Paes H.C."/>
            <person name="Nicola A.M."/>
            <person name="Albuquerque P."/>
            <person name="Gerber A.L."/>
            <person name="Martins V.P."/>
            <person name="Peconick L.D."/>
            <person name="Neto A.V."/>
            <person name="Chaucanez C.B."/>
            <person name="Silva P.A."/>
            <person name="Cunha O.L."/>
            <person name="de Oliveira F.F."/>
            <person name="dos Santos T.C."/>
            <person name="Barros A.L."/>
            <person name="Soares M.A."/>
            <person name="de Oliveira L.M."/>
            <person name="Marini M.M."/>
            <person name="Villalobos-Duno H."/>
            <person name="Cunha M.M."/>
            <person name="de Hoog S."/>
            <person name="da Silveira J.F."/>
            <person name="Henrissat B."/>
            <person name="Nino-Vega G.A."/>
            <person name="Cisalpino P.S."/>
            <person name="Mora-Montes H.M."/>
            <person name="Almeida S.R."/>
            <person name="Stajich J.E."/>
            <person name="Lopes-Bezerra L.M."/>
            <person name="Vasconcelos A.T."/>
            <person name="Felipe M.S."/>
        </authorList>
    </citation>
    <scope>NUCLEOTIDE SEQUENCE [LARGE SCALE GENOMIC DNA]</scope>
    <source>
        <strain evidence="2 3">1099-18</strain>
    </source>
</reference>
<feature type="compositionally biased region" description="Basic and acidic residues" evidence="1">
    <location>
        <begin position="291"/>
        <end position="302"/>
    </location>
</feature>
<feature type="region of interest" description="Disordered" evidence="1">
    <location>
        <begin position="36"/>
        <end position="89"/>
    </location>
</feature>